<gene>
    <name evidence="2" type="ORF">AUEXF2481DRAFT_40171</name>
</gene>
<sequence length="101" mass="10916">MLTSVLAALSNFSTSSSKKLQSKKIGGVTRLPLSDSDGDSSRPKSIDSSACMRPLLVKVSLGASIILPCHRYKKPPYYDRKSQSSVSVISLKDHECLDLST</sequence>
<organism evidence="2 3">
    <name type="scientific">Aureobasidium subglaciale (strain EXF-2481)</name>
    <name type="common">Aureobasidium pullulans var. subglaciale</name>
    <dbReference type="NCBI Taxonomy" id="1043005"/>
    <lineage>
        <taxon>Eukaryota</taxon>
        <taxon>Fungi</taxon>
        <taxon>Dikarya</taxon>
        <taxon>Ascomycota</taxon>
        <taxon>Pezizomycotina</taxon>
        <taxon>Dothideomycetes</taxon>
        <taxon>Dothideomycetidae</taxon>
        <taxon>Dothideales</taxon>
        <taxon>Saccotheciaceae</taxon>
        <taxon>Aureobasidium</taxon>
    </lineage>
</organism>
<reference evidence="2 3" key="1">
    <citation type="journal article" date="2014" name="BMC Genomics">
        <title>Genome sequencing of four Aureobasidium pullulans varieties: biotechnological potential, stress tolerance, and description of new species.</title>
        <authorList>
            <person name="Gostin Ar C."/>
            <person name="Ohm R.A."/>
            <person name="Kogej T."/>
            <person name="Sonjak S."/>
            <person name="Turk M."/>
            <person name="Zajc J."/>
            <person name="Zalar P."/>
            <person name="Grube M."/>
            <person name="Sun H."/>
            <person name="Han J."/>
            <person name="Sharma A."/>
            <person name="Chiniquy J."/>
            <person name="Ngan C.Y."/>
            <person name="Lipzen A."/>
            <person name="Barry K."/>
            <person name="Grigoriev I.V."/>
            <person name="Gunde-Cimerman N."/>
        </authorList>
    </citation>
    <scope>NUCLEOTIDE SEQUENCE [LARGE SCALE GENOMIC DNA]</scope>
    <source>
        <strain evidence="2 3">EXF-2481</strain>
    </source>
</reference>
<evidence type="ECO:0000256" key="1">
    <source>
        <dbReference type="SAM" id="MobiDB-lite"/>
    </source>
</evidence>
<dbReference type="EMBL" id="KL584760">
    <property type="protein sequence ID" value="KEQ94934.1"/>
    <property type="molecule type" value="Genomic_DNA"/>
</dbReference>
<name>A0A074YFU5_AURSE</name>
<protein>
    <submittedName>
        <fullName evidence="2">Uncharacterized protein</fullName>
    </submittedName>
</protein>
<accession>A0A074YFU5</accession>
<evidence type="ECO:0000313" key="2">
    <source>
        <dbReference type="EMBL" id="KEQ94934.1"/>
    </source>
</evidence>
<dbReference type="HOGENOM" id="CLU_2291153_0_0_1"/>
<dbReference type="AlphaFoldDB" id="A0A074YFU5"/>
<dbReference type="GeneID" id="25366529"/>
<dbReference type="RefSeq" id="XP_013343496.1">
    <property type="nucleotide sequence ID" value="XM_013488042.1"/>
</dbReference>
<keyword evidence="3" id="KW-1185">Reference proteome</keyword>
<evidence type="ECO:0000313" key="3">
    <source>
        <dbReference type="Proteomes" id="UP000030641"/>
    </source>
</evidence>
<proteinExistence type="predicted"/>
<dbReference type="InParanoid" id="A0A074YFU5"/>
<feature type="region of interest" description="Disordered" evidence="1">
    <location>
        <begin position="22"/>
        <end position="47"/>
    </location>
</feature>
<dbReference type="Proteomes" id="UP000030641">
    <property type="component" value="Unassembled WGS sequence"/>
</dbReference>